<evidence type="ECO:0000259" key="5">
    <source>
        <dbReference type="PROSITE" id="PS51898"/>
    </source>
</evidence>
<dbReference type="GO" id="GO:0015074">
    <property type="term" value="P:DNA integration"/>
    <property type="evidence" value="ECO:0007669"/>
    <property type="project" value="UniProtKB-KW"/>
</dbReference>
<dbReference type="Proteomes" id="UP000279457">
    <property type="component" value="Unassembled WGS sequence"/>
</dbReference>
<accession>A0A3N6S2T9</accession>
<evidence type="ECO:0000313" key="7">
    <source>
        <dbReference type="EMBL" id="RQM39147.1"/>
    </source>
</evidence>
<proteinExistence type="predicted"/>
<keyword evidence="2 4" id="KW-0238">DNA-binding</keyword>
<dbReference type="PANTHER" id="PTHR30349">
    <property type="entry name" value="PHAGE INTEGRASE-RELATED"/>
    <property type="match status" value="1"/>
</dbReference>
<dbReference type="AlphaFoldDB" id="A0A3N6S2T9"/>
<dbReference type="Pfam" id="PF00589">
    <property type="entry name" value="Phage_integrase"/>
    <property type="match status" value="1"/>
</dbReference>
<dbReference type="OrthoDB" id="9795573at2"/>
<evidence type="ECO:0000313" key="8">
    <source>
        <dbReference type="Proteomes" id="UP000279457"/>
    </source>
</evidence>
<dbReference type="InterPro" id="IPR044068">
    <property type="entry name" value="CB"/>
</dbReference>
<keyword evidence="1" id="KW-0229">DNA integration</keyword>
<dbReference type="InterPro" id="IPR002104">
    <property type="entry name" value="Integrase_catalytic"/>
</dbReference>
<protein>
    <recommendedName>
        <fullName evidence="9">Integrase</fullName>
    </recommendedName>
</protein>
<dbReference type="PROSITE" id="PS51900">
    <property type="entry name" value="CB"/>
    <property type="match status" value="1"/>
</dbReference>
<dbReference type="InterPro" id="IPR050090">
    <property type="entry name" value="Tyrosine_recombinase_XerCD"/>
</dbReference>
<reference evidence="7 8" key="1">
    <citation type="submission" date="2018-10" db="EMBL/GenBank/DDBJ databases">
        <title>Draft genome sequence for the type isolate of Erwinia psidii, agent causal of bacterial blight in guava (Psidium guajava) and wilt and die-back of Eucalyptus spp.</title>
        <authorList>
            <person name="Hermenegildo P.S."/>
            <person name="Santos S.A."/>
            <person name="Guimaraes L.M.S."/>
            <person name="Vidigal P.M.P."/>
            <person name="Pereira I.C."/>
            <person name="Badel J.L."/>
            <person name="Alfenas-Zerbini P."/>
            <person name="Ferreira M.A.S.V."/>
            <person name="Alfenas A.C."/>
        </authorList>
    </citation>
    <scope>NUCLEOTIDE SEQUENCE [LARGE SCALE GENOMIC DNA]</scope>
    <source>
        <strain evidence="7 8">IBSBF 435</strain>
    </source>
</reference>
<feature type="domain" description="Core-binding (CB)" evidence="6">
    <location>
        <begin position="59"/>
        <end position="138"/>
    </location>
</feature>
<dbReference type="GO" id="GO:0006310">
    <property type="term" value="P:DNA recombination"/>
    <property type="evidence" value="ECO:0007669"/>
    <property type="project" value="UniProtKB-KW"/>
</dbReference>
<evidence type="ECO:0000256" key="3">
    <source>
        <dbReference type="ARBA" id="ARBA00023172"/>
    </source>
</evidence>
<dbReference type="EMBL" id="RHHM01000003">
    <property type="protein sequence ID" value="RQM39147.1"/>
    <property type="molecule type" value="Genomic_DNA"/>
</dbReference>
<evidence type="ECO:0000259" key="6">
    <source>
        <dbReference type="PROSITE" id="PS51900"/>
    </source>
</evidence>
<keyword evidence="8" id="KW-1185">Reference proteome</keyword>
<dbReference type="SUPFAM" id="SSF56349">
    <property type="entry name" value="DNA breaking-rejoining enzymes"/>
    <property type="match status" value="1"/>
</dbReference>
<evidence type="ECO:0008006" key="9">
    <source>
        <dbReference type="Google" id="ProtNLM"/>
    </source>
</evidence>
<dbReference type="PROSITE" id="PS51898">
    <property type="entry name" value="TYR_RECOMBINASE"/>
    <property type="match status" value="1"/>
</dbReference>
<dbReference type="RefSeq" id="WP_124232127.1">
    <property type="nucleotide sequence ID" value="NZ_RHHM01000003.1"/>
</dbReference>
<evidence type="ECO:0000256" key="1">
    <source>
        <dbReference type="ARBA" id="ARBA00022908"/>
    </source>
</evidence>
<dbReference type="InterPro" id="IPR011010">
    <property type="entry name" value="DNA_brk_join_enz"/>
</dbReference>
<dbReference type="Pfam" id="PF24624">
    <property type="entry name" value="Int_N"/>
    <property type="match status" value="1"/>
</dbReference>
<dbReference type="GO" id="GO:0003677">
    <property type="term" value="F:DNA binding"/>
    <property type="evidence" value="ECO:0007669"/>
    <property type="project" value="UniProtKB-UniRule"/>
</dbReference>
<evidence type="ECO:0000256" key="2">
    <source>
        <dbReference type="ARBA" id="ARBA00023125"/>
    </source>
</evidence>
<comment type="caution">
    <text evidence="7">The sequence shown here is derived from an EMBL/GenBank/DDBJ whole genome shotgun (WGS) entry which is preliminary data.</text>
</comment>
<dbReference type="Gene3D" id="1.10.443.10">
    <property type="entry name" value="Intergrase catalytic core"/>
    <property type="match status" value="1"/>
</dbReference>
<feature type="domain" description="Tyr recombinase" evidence="5">
    <location>
        <begin position="160"/>
        <end position="317"/>
    </location>
</feature>
<evidence type="ECO:0000256" key="4">
    <source>
        <dbReference type="PROSITE-ProRule" id="PRU01248"/>
    </source>
</evidence>
<sequence>MTIKKLEGGQYEVDIRPNGRSGRRIRRKFNKKGEAVTFERYVSANHRNKEWLAKPTDKRKLSELIDIWWQFYGRNSDHGQNYLLKLRRFSDITGNPAAIQINRNLIARYKSVRLQGGVKASTINREMTTISGAFSQLIESGAFHGEHPIRGTGTLKEAVPEMSFLYDHEISALLANLEGDNRRLAVLMLSTGGRWGESKNLKRTNIVHQRVTFTKTKTSKLRTVPVSEQVAEEVTKNKTGLLFPGADYGAFRLALKTVKPDLPSGQATHVLRHTFATHFMMNGGNIVTLQRVLGHTKITQTMVYAHFAPDYLSDVIRMNPLKGEMNMILVST</sequence>
<gene>
    <name evidence="7" type="ORF">EB241_05160</name>
</gene>
<name>A0A3N6S2T9_9GAMM</name>
<dbReference type="InterPro" id="IPR013762">
    <property type="entry name" value="Integrase-like_cat_sf"/>
</dbReference>
<organism evidence="7 8">
    <name type="scientific">Erwinia psidii</name>
    <dbReference type="NCBI Taxonomy" id="69224"/>
    <lineage>
        <taxon>Bacteria</taxon>
        <taxon>Pseudomonadati</taxon>
        <taxon>Pseudomonadota</taxon>
        <taxon>Gammaproteobacteria</taxon>
        <taxon>Enterobacterales</taxon>
        <taxon>Erwiniaceae</taxon>
        <taxon>Erwinia</taxon>
    </lineage>
</organism>
<dbReference type="PANTHER" id="PTHR30349:SF93">
    <property type="entry name" value="FELS-2 PROPHAGE PROTEIN"/>
    <property type="match status" value="1"/>
</dbReference>
<dbReference type="InterPro" id="IPR057084">
    <property type="entry name" value="Int_N"/>
</dbReference>
<dbReference type="CDD" id="cd00796">
    <property type="entry name" value="INT_Rci_Hp1_C"/>
    <property type="match status" value="1"/>
</dbReference>
<keyword evidence="3" id="KW-0233">DNA recombination</keyword>